<feature type="region of interest" description="Disordered" evidence="3">
    <location>
        <begin position="1"/>
        <end position="30"/>
    </location>
</feature>
<reference evidence="5" key="1">
    <citation type="submission" date="2016-03" db="EMBL/GenBank/DDBJ databases">
        <authorList>
            <person name="Devillers Hugo."/>
        </authorList>
    </citation>
    <scope>NUCLEOTIDE SEQUENCE [LARGE SCALE GENOMIC DNA]</scope>
</reference>
<dbReference type="GO" id="GO:0070941">
    <property type="term" value="P:eisosome assembly"/>
    <property type="evidence" value="ECO:0007669"/>
    <property type="project" value="TreeGrafter"/>
</dbReference>
<feature type="compositionally biased region" description="Polar residues" evidence="3">
    <location>
        <begin position="11"/>
        <end position="22"/>
    </location>
</feature>
<comment type="similarity">
    <text evidence="1">Belongs to the EIS1 family.</text>
</comment>
<dbReference type="PANTHER" id="PTHR28298">
    <property type="entry name" value="EISOSOME PROTEIN 1"/>
    <property type="match status" value="1"/>
</dbReference>
<proteinExistence type="inferred from homology"/>
<dbReference type="EMBL" id="LT598480">
    <property type="protein sequence ID" value="SCV03675.1"/>
    <property type="molecule type" value="Genomic_DNA"/>
</dbReference>
<evidence type="ECO:0000256" key="3">
    <source>
        <dbReference type="SAM" id="MobiDB-lite"/>
    </source>
</evidence>
<feature type="compositionally biased region" description="Basic and acidic residues" evidence="3">
    <location>
        <begin position="777"/>
        <end position="787"/>
    </location>
</feature>
<feature type="compositionally biased region" description="Basic and acidic residues" evidence="3">
    <location>
        <begin position="835"/>
        <end position="857"/>
    </location>
</feature>
<evidence type="ECO:0000256" key="1">
    <source>
        <dbReference type="ARBA" id="ARBA00008528"/>
    </source>
</evidence>
<dbReference type="AlphaFoldDB" id="A0A1G4KGN6"/>
<feature type="compositionally biased region" description="Basic and acidic residues" evidence="3">
    <location>
        <begin position="655"/>
        <end position="679"/>
    </location>
</feature>
<feature type="region of interest" description="Disordered" evidence="3">
    <location>
        <begin position="98"/>
        <end position="118"/>
    </location>
</feature>
<feature type="compositionally biased region" description="Acidic residues" evidence="3">
    <location>
        <begin position="858"/>
        <end position="871"/>
    </location>
</feature>
<keyword evidence="2" id="KW-0175">Coiled coil</keyword>
<feature type="coiled-coil region" evidence="2">
    <location>
        <begin position="477"/>
        <end position="546"/>
    </location>
</feature>
<keyword evidence="5" id="KW-1185">Reference proteome</keyword>
<organism evidence="4 5">
    <name type="scientific">Lachancea meyersii CBS 8951</name>
    <dbReference type="NCBI Taxonomy" id="1266667"/>
    <lineage>
        <taxon>Eukaryota</taxon>
        <taxon>Fungi</taxon>
        <taxon>Dikarya</taxon>
        <taxon>Ascomycota</taxon>
        <taxon>Saccharomycotina</taxon>
        <taxon>Saccharomycetes</taxon>
        <taxon>Saccharomycetales</taxon>
        <taxon>Saccharomycetaceae</taxon>
        <taxon>Lachancea</taxon>
    </lineage>
</organism>
<evidence type="ECO:0000256" key="2">
    <source>
        <dbReference type="SAM" id="Coils"/>
    </source>
</evidence>
<gene>
    <name evidence="4" type="ORF">LAME_0H12332G</name>
</gene>
<evidence type="ECO:0000313" key="4">
    <source>
        <dbReference type="EMBL" id="SCV03675.1"/>
    </source>
</evidence>
<feature type="compositionally biased region" description="Polar residues" evidence="3">
    <location>
        <begin position="812"/>
        <end position="834"/>
    </location>
</feature>
<feature type="region of interest" description="Disordered" evidence="3">
    <location>
        <begin position="639"/>
        <end position="895"/>
    </location>
</feature>
<accession>A0A1G4KGN6</accession>
<dbReference type="InterPro" id="IPR024527">
    <property type="entry name" value="Eisosome1"/>
</dbReference>
<dbReference type="PANTHER" id="PTHR28298:SF1">
    <property type="entry name" value="EISOSOME PROTEIN 1"/>
    <property type="match status" value="1"/>
</dbReference>
<dbReference type="Proteomes" id="UP000191144">
    <property type="component" value="Chromosome H"/>
</dbReference>
<protein>
    <submittedName>
        <fullName evidence="4">LAME_0H12332g1_1</fullName>
    </submittedName>
</protein>
<sequence length="895" mass="98015">MSLISAAPELNDSSSTTSAGSTKESKFYRKDGKPLSKEAIYRAKQKYGVYQSPARSTGSGVADAKAASDAAANLANNNRTTIEAYKRLMVDSDASKAASAVSGRSRTSSVSSAVTVVSDKRSASAATKAYSAKPVEVQATPAKPAMDMSRVLSGAEAAAGKRMGVRMNPEKVVYVPSKESAKAAERSFSLTPDIMQKISTKNQLEAEAEREADPQHYASHAAYAVRDYNPSEITEKEFLEREKKKQAYFGTLTSPQVLALAKSNAQLRLDTIDKSAPGSLFRNAEFNKLAVALAQKSHAQRSELTGKINLGGGLWLNPSDVQNIAQGLITPVLDEVGSRALQQRAIDEDIKQRKIDFKEQNAAWIELQRNKIANDKMYSRETRLRHKRETDGLKTRTERKYEQLCTTKDAEVAEMENALQEAKNSFAALQREMEQALKDEETRCETELANLALEQKEGIDLARREQDEEIQPFIDDVKAAEAEHERLIAEHDSFTQAIAELRTSIENHKTRIQELDQQLIDSDATHKEDEEKLQNLSTEKNDFNTQIDTHYVLLTEKAKEQAQQSSEESRLRRLEVDAMINQRQSELNATELLLKNEKLVLLDAMRGVTHLKGEEKLDEDKVKALFGVTSEEFIAKQKESEKAVGGEEMTTTVSVKEENTAEPEATIKDPIVSEHESKPKKTVTSPDARPSMVDAVLPPDFKPEVKPKKQTPVSSPTKKSASAVQPDASKNGGVKRSGSLKQKLLGLVHKDATKPSTETSKPVAKPVGKPAGTAAVSEKKPQEDVKPKSNSTKAEGVAAGKVEEKSAVLKPETNSTELQSSTANTTAVSKNQEPSIKKDDALNLKSAKSEASAKDVDTLENSEDDLEDIPDSSEAGENGKLVDGDKKGSLFKEVF</sequence>
<evidence type="ECO:0000313" key="5">
    <source>
        <dbReference type="Proteomes" id="UP000191144"/>
    </source>
</evidence>
<feature type="compositionally biased region" description="Polar residues" evidence="3">
    <location>
        <begin position="711"/>
        <end position="723"/>
    </location>
</feature>
<name>A0A1G4KGN6_9SACH</name>
<feature type="coiled-coil region" evidence="2">
    <location>
        <begin position="405"/>
        <end position="439"/>
    </location>
</feature>
<dbReference type="Pfam" id="PF12757">
    <property type="entry name" value="Eisosome1"/>
    <property type="match status" value="1"/>
</dbReference>
<feature type="compositionally biased region" description="Basic and acidic residues" evidence="3">
    <location>
        <begin position="880"/>
        <end position="895"/>
    </location>
</feature>
<dbReference type="OrthoDB" id="4070583at2759"/>